<dbReference type="STRING" id="4846.A0A367IIL3"/>
<dbReference type="InterPro" id="IPR011330">
    <property type="entry name" value="Glyco_hydro/deAcase_b/a-brl"/>
</dbReference>
<dbReference type="InterPro" id="IPR027291">
    <property type="entry name" value="Glyco_hydro_38_N_sf"/>
</dbReference>
<dbReference type="OrthoDB" id="10261055at2759"/>
<protein>
    <submittedName>
        <fullName evidence="3">Glycoside hydrolase, 38 vacuolar alpha mannosidase</fullName>
    </submittedName>
</protein>
<dbReference type="SUPFAM" id="SSF88713">
    <property type="entry name" value="Glycoside hydrolase/deacetylase"/>
    <property type="match status" value="1"/>
</dbReference>
<dbReference type="EMBL" id="PJQM01008017">
    <property type="protein sequence ID" value="RCH77507.1"/>
    <property type="molecule type" value="Genomic_DNA"/>
</dbReference>
<dbReference type="PANTHER" id="PTHR46017:SF1">
    <property type="entry name" value="ALPHA-MANNOSIDASE 2C1"/>
    <property type="match status" value="1"/>
</dbReference>
<dbReference type="Gene3D" id="3.20.110.10">
    <property type="entry name" value="Glycoside hydrolase 38, N terminal domain"/>
    <property type="match status" value="1"/>
</dbReference>
<keyword evidence="3" id="KW-0378">Hydrolase</keyword>
<feature type="domain" description="Alpha-mannosidase Ams1-like N-terminal" evidence="2">
    <location>
        <begin position="2"/>
        <end position="121"/>
    </location>
</feature>
<dbReference type="PANTHER" id="PTHR46017">
    <property type="entry name" value="ALPHA-MANNOSIDASE 2C1"/>
    <property type="match status" value="1"/>
</dbReference>
<feature type="non-terminal residue" evidence="3">
    <location>
        <position position="274"/>
    </location>
</feature>
<name>A0A367IIL3_RHIST</name>
<dbReference type="Pfam" id="PF01074">
    <property type="entry name" value="Glyco_hydro_38N"/>
    <property type="match status" value="1"/>
</dbReference>
<organism evidence="3 4">
    <name type="scientific">Rhizopus stolonifer</name>
    <name type="common">Rhizopus nigricans</name>
    <dbReference type="NCBI Taxonomy" id="4846"/>
    <lineage>
        <taxon>Eukaryota</taxon>
        <taxon>Fungi</taxon>
        <taxon>Fungi incertae sedis</taxon>
        <taxon>Mucoromycota</taxon>
        <taxon>Mucoromycotina</taxon>
        <taxon>Mucoromycetes</taxon>
        <taxon>Mucorales</taxon>
        <taxon>Mucorineae</taxon>
        <taxon>Rhizopodaceae</taxon>
        <taxon>Rhizopus</taxon>
    </lineage>
</organism>
<reference evidence="3 4" key="1">
    <citation type="journal article" date="2018" name="G3 (Bethesda)">
        <title>Phylogenetic and Phylogenomic Definition of Rhizopus Species.</title>
        <authorList>
            <person name="Gryganskyi A.P."/>
            <person name="Golan J."/>
            <person name="Dolatabadi S."/>
            <person name="Mondo S."/>
            <person name="Robb S."/>
            <person name="Idnurm A."/>
            <person name="Muszewska A."/>
            <person name="Steczkiewicz K."/>
            <person name="Masonjones S."/>
            <person name="Liao H.L."/>
            <person name="Gajdeczka M.T."/>
            <person name="Anike F."/>
            <person name="Vuek A."/>
            <person name="Anishchenko I.M."/>
            <person name="Voigt K."/>
            <person name="de Hoog G.S."/>
            <person name="Smith M.E."/>
            <person name="Heitman J."/>
            <person name="Vilgalys R."/>
            <person name="Stajich J.E."/>
        </authorList>
    </citation>
    <scope>NUCLEOTIDE SEQUENCE [LARGE SCALE GENOMIC DNA]</scope>
    <source>
        <strain evidence="3 4">LSU 92-RS-03</strain>
    </source>
</reference>
<dbReference type="GO" id="GO:0009313">
    <property type="term" value="P:oligosaccharide catabolic process"/>
    <property type="evidence" value="ECO:0007669"/>
    <property type="project" value="TreeGrafter"/>
</dbReference>
<dbReference type="Proteomes" id="UP000253551">
    <property type="component" value="Unassembled WGS sequence"/>
</dbReference>
<dbReference type="GO" id="GO:0006013">
    <property type="term" value="P:mannose metabolic process"/>
    <property type="evidence" value="ECO:0007669"/>
    <property type="project" value="InterPro"/>
</dbReference>
<feature type="domain" description="Glycoside hydrolase family 38 N-terminal" evidence="1">
    <location>
        <begin position="194"/>
        <end position="273"/>
    </location>
</feature>
<evidence type="ECO:0000313" key="3">
    <source>
        <dbReference type="EMBL" id="RCH77507.1"/>
    </source>
</evidence>
<sequence length="274" mass="31272">VTRNFQDFTIGQQKFGPSWSTHWFEVSILIPDALDGHQVTLQWDMGCEGLVWSHDGIPLQGLTGGSDQARHEYIITEKAKTGEKYKYYIEIACNGMFGVGTGDSMVADPNRYFELSTADLVVVNKPIQSLYHDLTILRGIAYDTDSDSIRARKALWVANEVINHFIGDDKEAIDQCNQLTRNFLDQENGPGVHKVTAVGNCHIDTAWLWPYDETKRKIARSWSSQLNLIEKYPNYVFTGSQVQQYAWLMELYPKLFEKIKKAEKDKQWELIGGV</sequence>
<feature type="non-terminal residue" evidence="3">
    <location>
        <position position="1"/>
    </location>
</feature>
<evidence type="ECO:0000259" key="1">
    <source>
        <dbReference type="Pfam" id="PF01074"/>
    </source>
</evidence>
<dbReference type="Pfam" id="PF22907">
    <property type="entry name" value="Ams1-like_1st"/>
    <property type="match status" value="1"/>
</dbReference>
<dbReference type="InterPro" id="IPR054723">
    <property type="entry name" value="Ams1-like_N"/>
</dbReference>
<evidence type="ECO:0000313" key="4">
    <source>
        <dbReference type="Proteomes" id="UP000253551"/>
    </source>
</evidence>
<keyword evidence="4" id="KW-1185">Reference proteome</keyword>
<dbReference type="GO" id="GO:0004559">
    <property type="term" value="F:alpha-mannosidase activity"/>
    <property type="evidence" value="ECO:0007669"/>
    <property type="project" value="InterPro"/>
</dbReference>
<gene>
    <name evidence="3" type="primary">AMS1_1</name>
    <name evidence="3" type="ORF">CU098_000138</name>
</gene>
<proteinExistence type="predicted"/>
<dbReference type="InterPro" id="IPR000602">
    <property type="entry name" value="Glyco_hydro_38_N"/>
</dbReference>
<dbReference type="AlphaFoldDB" id="A0A367IIL3"/>
<evidence type="ECO:0000259" key="2">
    <source>
        <dbReference type="Pfam" id="PF22907"/>
    </source>
</evidence>
<accession>A0A367IIL3</accession>
<comment type="caution">
    <text evidence="3">The sequence shown here is derived from an EMBL/GenBank/DDBJ whole genome shotgun (WGS) entry which is preliminary data.</text>
</comment>